<dbReference type="KEGG" id="hoh:Hoch_2250"/>
<feature type="chain" id="PRO_5003010085" description="SnoaL-like domain-containing protein" evidence="1">
    <location>
        <begin position="25"/>
        <end position="170"/>
    </location>
</feature>
<feature type="signal peptide" evidence="1">
    <location>
        <begin position="1"/>
        <end position="24"/>
    </location>
</feature>
<evidence type="ECO:0000313" key="3">
    <source>
        <dbReference type="EMBL" id="ACY14793.1"/>
    </source>
</evidence>
<dbReference type="Proteomes" id="UP000001880">
    <property type="component" value="Chromosome"/>
</dbReference>
<dbReference type="SUPFAM" id="SSF54427">
    <property type="entry name" value="NTF2-like"/>
    <property type="match status" value="1"/>
</dbReference>
<feature type="domain" description="SnoaL-like" evidence="2">
    <location>
        <begin position="47"/>
        <end position="164"/>
    </location>
</feature>
<evidence type="ECO:0000256" key="1">
    <source>
        <dbReference type="SAM" id="SignalP"/>
    </source>
</evidence>
<dbReference type="EMBL" id="CP001804">
    <property type="protein sequence ID" value="ACY14793.1"/>
    <property type="molecule type" value="Genomic_DNA"/>
</dbReference>
<sequence length="170" mass="17996">MTGSSRIAASALLCSLLAVLGACGGSSPELEAPQASAPAPVAASAQAVLEQYRQGFEVRSIEALRPLYSASPTLVRVWQGRRVDGWDAVERDLLLMFQRAQSVKLRVAASQVMMLGDDGALITANLTRSVGDGVTTVQVEGVLTLAVRREGERWLIVGEHFSHAPRSPGG</sequence>
<accession>D0LHW4</accession>
<keyword evidence="1" id="KW-0732">Signal</keyword>
<dbReference type="STRING" id="502025.Hoch_2250"/>
<dbReference type="Gene3D" id="3.10.450.50">
    <property type="match status" value="1"/>
</dbReference>
<dbReference type="HOGENOM" id="CLU_1568575_0_0_7"/>
<keyword evidence="4" id="KW-1185">Reference proteome</keyword>
<evidence type="ECO:0000313" key="4">
    <source>
        <dbReference type="Proteomes" id="UP000001880"/>
    </source>
</evidence>
<organism evidence="3 4">
    <name type="scientific">Haliangium ochraceum (strain DSM 14365 / JCM 11303 / SMP-2)</name>
    <dbReference type="NCBI Taxonomy" id="502025"/>
    <lineage>
        <taxon>Bacteria</taxon>
        <taxon>Pseudomonadati</taxon>
        <taxon>Myxococcota</taxon>
        <taxon>Polyangia</taxon>
        <taxon>Haliangiales</taxon>
        <taxon>Kofleriaceae</taxon>
        <taxon>Haliangium</taxon>
    </lineage>
</organism>
<dbReference type="PROSITE" id="PS51257">
    <property type="entry name" value="PROKAR_LIPOPROTEIN"/>
    <property type="match status" value="1"/>
</dbReference>
<name>D0LHW4_HALO1</name>
<dbReference type="Pfam" id="PF13474">
    <property type="entry name" value="SnoaL_3"/>
    <property type="match status" value="1"/>
</dbReference>
<dbReference type="InterPro" id="IPR037401">
    <property type="entry name" value="SnoaL-like"/>
</dbReference>
<proteinExistence type="predicted"/>
<evidence type="ECO:0000259" key="2">
    <source>
        <dbReference type="Pfam" id="PF13474"/>
    </source>
</evidence>
<dbReference type="RefSeq" id="WP_012827401.1">
    <property type="nucleotide sequence ID" value="NC_013440.1"/>
</dbReference>
<reference evidence="3 4" key="1">
    <citation type="journal article" date="2010" name="Stand. Genomic Sci.">
        <title>Complete genome sequence of Haliangium ochraceum type strain (SMP-2).</title>
        <authorList>
            <consortium name="US DOE Joint Genome Institute (JGI-PGF)"/>
            <person name="Ivanova N."/>
            <person name="Daum C."/>
            <person name="Lang E."/>
            <person name="Abt B."/>
            <person name="Kopitz M."/>
            <person name="Saunders E."/>
            <person name="Lapidus A."/>
            <person name="Lucas S."/>
            <person name="Glavina Del Rio T."/>
            <person name="Nolan M."/>
            <person name="Tice H."/>
            <person name="Copeland A."/>
            <person name="Cheng J.F."/>
            <person name="Chen F."/>
            <person name="Bruce D."/>
            <person name="Goodwin L."/>
            <person name="Pitluck S."/>
            <person name="Mavromatis K."/>
            <person name="Pati A."/>
            <person name="Mikhailova N."/>
            <person name="Chen A."/>
            <person name="Palaniappan K."/>
            <person name="Land M."/>
            <person name="Hauser L."/>
            <person name="Chang Y.J."/>
            <person name="Jeffries C.D."/>
            <person name="Detter J.C."/>
            <person name="Brettin T."/>
            <person name="Rohde M."/>
            <person name="Goker M."/>
            <person name="Bristow J."/>
            <person name="Markowitz V."/>
            <person name="Eisen J.A."/>
            <person name="Hugenholtz P."/>
            <person name="Kyrpides N.C."/>
            <person name="Klenk H.P."/>
        </authorList>
    </citation>
    <scope>NUCLEOTIDE SEQUENCE [LARGE SCALE GENOMIC DNA]</scope>
    <source>
        <strain evidence="4">DSM 14365 / CIP 107738 / JCM 11303 / AJ 13395 / SMP-2</strain>
    </source>
</reference>
<gene>
    <name evidence="3" type="ordered locus">Hoch_2250</name>
</gene>
<dbReference type="InterPro" id="IPR032710">
    <property type="entry name" value="NTF2-like_dom_sf"/>
</dbReference>
<dbReference type="AlphaFoldDB" id="D0LHW4"/>
<protein>
    <recommendedName>
        <fullName evidence="2">SnoaL-like domain-containing protein</fullName>
    </recommendedName>
</protein>